<proteinExistence type="predicted"/>
<dbReference type="AlphaFoldDB" id="A0A644SXX7"/>
<name>A0A644SXX7_9ZZZZ</name>
<organism evidence="1">
    <name type="scientific">bioreactor metagenome</name>
    <dbReference type="NCBI Taxonomy" id="1076179"/>
    <lineage>
        <taxon>unclassified sequences</taxon>
        <taxon>metagenomes</taxon>
        <taxon>ecological metagenomes</taxon>
    </lineage>
</organism>
<accession>A0A644SXX7</accession>
<dbReference type="EMBL" id="VSSQ01000007">
    <property type="protein sequence ID" value="MPL58491.1"/>
    <property type="molecule type" value="Genomic_DNA"/>
</dbReference>
<reference evidence="1" key="1">
    <citation type="submission" date="2019-08" db="EMBL/GenBank/DDBJ databases">
        <authorList>
            <person name="Kucharzyk K."/>
            <person name="Murdoch R.W."/>
            <person name="Higgins S."/>
            <person name="Loffler F."/>
        </authorList>
    </citation>
    <scope>NUCLEOTIDE SEQUENCE</scope>
</reference>
<protein>
    <submittedName>
        <fullName evidence="1">Uncharacterized protein</fullName>
    </submittedName>
</protein>
<gene>
    <name evidence="1" type="ORF">SDC9_04024</name>
</gene>
<sequence>MYKHFSFGGIVMAIDTLMRYLEESNKKMNIQFRQGFINKATISSHEIIDNNLLSIHIHEGHLIKIDISNFKRICFDSVVYDATNNEEMKLCLEYLRSFKRFNAYLQDENGNYILYLLFISDK</sequence>
<evidence type="ECO:0000313" key="1">
    <source>
        <dbReference type="EMBL" id="MPL58491.1"/>
    </source>
</evidence>
<comment type="caution">
    <text evidence="1">The sequence shown here is derived from an EMBL/GenBank/DDBJ whole genome shotgun (WGS) entry which is preliminary data.</text>
</comment>